<comment type="caution">
    <text evidence="2">The sequence shown here is derived from an EMBL/GenBank/DDBJ whole genome shotgun (WGS) entry which is preliminary data.</text>
</comment>
<dbReference type="Proteomes" id="UP000604825">
    <property type="component" value="Unassembled WGS sequence"/>
</dbReference>
<dbReference type="EMBL" id="CAJGYO010000888">
    <property type="protein sequence ID" value="CAD6344091.1"/>
    <property type="molecule type" value="Genomic_DNA"/>
</dbReference>
<feature type="region of interest" description="Disordered" evidence="1">
    <location>
        <begin position="140"/>
        <end position="175"/>
    </location>
</feature>
<evidence type="ECO:0000313" key="3">
    <source>
        <dbReference type="Proteomes" id="UP000604825"/>
    </source>
</evidence>
<keyword evidence="3" id="KW-1185">Reference proteome</keyword>
<name>A0A811SMG0_9POAL</name>
<gene>
    <name evidence="2" type="ORF">NCGR_LOCUS68189</name>
</gene>
<proteinExistence type="predicted"/>
<feature type="region of interest" description="Disordered" evidence="1">
    <location>
        <begin position="189"/>
        <end position="209"/>
    </location>
</feature>
<protein>
    <submittedName>
        <fullName evidence="2">Uncharacterized protein</fullName>
    </submittedName>
</protein>
<feature type="region of interest" description="Disordered" evidence="1">
    <location>
        <begin position="1"/>
        <end position="63"/>
    </location>
</feature>
<organism evidence="2 3">
    <name type="scientific">Miscanthus lutarioriparius</name>
    <dbReference type="NCBI Taxonomy" id="422564"/>
    <lineage>
        <taxon>Eukaryota</taxon>
        <taxon>Viridiplantae</taxon>
        <taxon>Streptophyta</taxon>
        <taxon>Embryophyta</taxon>
        <taxon>Tracheophyta</taxon>
        <taxon>Spermatophyta</taxon>
        <taxon>Magnoliopsida</taxon>
        <taxon>Liliopsida</taxon>
        <taxon>Poales</taxon>
        <taxon>Poaceae</taxon>
        <taxon>PACMAD clade</taxon>
        <taxon>Panicoideae</taxon>
        <taxon>Andropogonodae</taxon>
        <taxon>Andropogoneae</taxon>
        <taxon>Saccharinae</taxon>
        <taxon>Miscanthus</taxon>
    </lineage>
</organism>
<reference evidence="2" key="1">
    <citation type="submission" date="2020-10" db="EMBL/GenBank/DDBJ databases">
        <authorList>
            <person name="Han B."/>
            <person name="Lu T."/>
            <person name="Zhao Q."/>
            <person name="Huang X."/>
            <person name="Zhao Y."/>
        </authorList>
    </citation>
    <scope>NUCLEOTIDE SEQUENCE</scope>
</reference>
<feature type="compositionally biased region" description="Gly residues" evidence="1">
    <location>
        <begin position="200"/>
        <end position="209"/>
    </location>
</feature>
<accession>A0A811SMG0</accession>
<dbReference type="AlphaFoldDB" id="A0A811SMG0"/>
<dbReference type="OrthoDB" id="774923at2759"/>
<sequence length="209" mass="21375">MTRHGLSPGSAVAPSCRASPTRDAEARKIGKPSGTKGGAGHAFGRSMRFLPSTRPAGVTLTPGRVAPSDLRRLANAASLDAAADVASSGSECSDASRLRHHHAEDDGLQAALSVAPAHGLRPPARVEQYAVGALARAAQRLAAAQGDDDAAHGAGEQRQEEPDQPRWGHIFHRRKHAAEDASIAAVTATLLSSPVPSRSSGGGGEPATT</sequence>
<evidence type="ECO:0000256" key="1">
    <source>
        <dbReference type="SAM" id="MobiDB-lite"/>
    </source>
</evidence>
<evidence type="ECO:0000313" key="2">
    <source>
        <dbReference type="EMBL" id="CAD6344091.1"/>
    </source>
</evidence>
<feature type="compositionally biased region" description="Basic and acidic residues" evidence="1">
    <location>
        <begin position="149"/>
        <end position="166"/>
    </location>
</feature>